<dbReference type="EMBL" id="JBHTLX010000016">
    <property type="protein sequence ID" value="MFD1248407.1"/>
    <property type="molecule type" value="Genomic_DNA"/>
</dbReference>
<proteinExistence type="predicted"/>
<dbReference type="RefSeq" id="WP_367917921.1">
    <property type="nucleotide sequence ID" value="NZ_BAABAC010000006.1"/>
</dbReference>
<dbReference type="Proteomes" id="UP001597229">
    <property type="component" value="Unassembled WGS sequence"/>
</dbReference>
<protein>
    <recommendedName>
        <fullName evidence="3">Carboxypeptidase regulatory-like domain-containing protein</fullName>
    </recommendedName>
</protein>
<evidence type="ECO:0008006" key="3">
    <source>
        <dbReference type="Google" id="ProtNLM"/>
    </source>
</evidence>
<sequence length="291" mass="32301">MSVFLSRPYDEHRYHLALGIEPRSSLTGSRLDAGLEVRWERYPKPVGRWRTWRPGETLTDVLPRIDRHSSGRFARRYDEEVARPMLVRLVDRQRRYVPRRLEIPIPDEATVVGAVGPHLVPDPAWRRSFPVDLFPGAAAPLTSGATVLRGHVVRQVGGVPQPVRWARVRAVTPTGAEIGWAHGDDRGEFVLVLRPARGALTVPVDPMVVELTVSRPDPPPVPPASDPDLARVDPLWDLPLETVVPSRTPATEATLTGRRFIPTFLDRAPLSPAGPLSLRHGRQTSVVLTIA</sequence>
<evidence type="ECO:0000313" key="1">
    <source>
        <dbReference type="EMBL" id="MFD1248407.1"/>
    </source>
</evidence>
<name>A0ABW3W0R3_9ACTN</name>
<reference evidence="2" key="1">
    <citation type="journal article" date="2019" name="Int. J. Syst. Evol. Microbiol.">
        <title>The Global Catalogue of Microorganisms (GCM) 10K type strain sequencing project: providing services to taxonomists for standard genome sequencing and annotation.</title>
        <authorList>
            <consortium name="The Broad Institute Genomics Platform"/>
            <consortium name="The Broad Institute Genome Sequencing Center for Infectious Disease"/>
            <person name="Wu L."/>
            <person name="Ma J."/>
        </authorList>
    </citation>
    <scope>NUCLEOTIDE SEQUENCE [LARGE SCALE GENOMIC DNA]</scope>
    <source>
        <strain evidence="2">CCUG 52478</strain>
    </source>
</reference>
<accession>A0ABW3W0R3</accession>
<gene>
    <name evidence="1" type="ORF">ACFQ3F_11480</name>
</gene>
<evidence type="ECO:0000313" key="2">
    <source>
        <dbReference type="Proteomes" id="UP001597229"/>
    </source>
</evidence>
<comment type="caution">
    <text evidence="1">The sequence shown here is derived from an EMBL/GenBank/DDBJ whole genome shotgun (WGS) entry which is preliminary data.</text>
</comment>
<keyword evidence="2" id="KW-1185">Reference proteome</keyword>
<organism evidence="1 2">
    <name type="scientific">Nocardioides ginsengisoli</name>
    <dbReference type="NCBI Taxonomy" id="363868"/>
    <lineage>
        <taxon>Bacteria</taxon>
        <taxon>Bacillati</taxon>
        <taxon>Actinomycetota</taxon>
        <taxon>Actinomycetes</taxon>
        <taxon>Propionibacteriales</taxon>
        <taxon>Nocardioidaceae</taxon>
        <taxon>Nocardioides</taxon>
    </lineage>
</organism>